<dbReference type="AlphaFoldDB" id="A0A9D3XTX2"/>
<comment type="caution">
    <text evidence="1">The sequence shown here is derived from an EMBL/GenBank/DDBJ whole genome shotgun (WGS) entry which is preliminary data.</text>
</comment>
<evidence type="ECO:0000313" key="1">
    <source>
        <dbReference type="EMBL" id="KAH1185288.1"/>
    </source>
</evidence>
<name>A0A9D3XTX2_9SAUR</name>
<protein>
    <submittedName>
        <fullName evidence="1">Uncharacterized protein</fullName>
    </submittedName>
</protein>
<keyword evidence="2" id="KW-1185">Reference proteome</keyword>
<evidence type="ECO:0000313" key="2">
    <source>
        <dbReference type="Proteomes" id="UP000827986"/>
    </source>
</evidence>
<organism evidence="1 2">
    <name type="scientific">Mauremys mutica</name>
    <name type="common">yellowpond turtle</name>
    <dbReference type="NCBI Taxonomy" id="74926"/>
    <lineage>
        <taxon>Eukaryota</taxon>
        <taxon>Metazoa</taxon>
        <taxon>Chordata</taxon>
        <taxon>Craniata</taxon>
        <taxon>Vertebrata</taxon>
        <taxon>Euteleostomi</taxon>
        <taxon>Archelosauria</taxon>
        <taxon>Testudinata</taxon>
        <taxon>Testudines</taxon>
        <taxon>Cryptodira</taxon>
        <taxon>Durocryptodira</taxon>
        <taxon>Testudinoidea</taxon>
        <taxon>Geoemydidae</taxon>
        <taxon>Geoemydinae</taxon>
        <taxon>Mauremys</taxon>
    </lineage>
</organism>
<dbReference type="Proteomes" id="UP000827986">
    <property type="component" value="Unassembled WGS sequence"/>
</dbReference>
<accession>A0A9D3XTX2</accession>
<dbReference type="EMBL" id="JAHDVG010000463">
    <property type="protein sequence ID" value="KAH1185288.1"/>
    <property type="molecule type" value="Genomic_DNA"/>
</dbReference>
<gene>
    <name evidence="1" type="ORF">KIL84_018037</name>
</gene>
<proteinExistence type="predicted"/>
<sequence length="104" mass="11453">MGDTQKSGQDHLLTGWGSEEDISVRTSLAKSSPIIPSGWPGICLLQNDLQRLSLHWEGSREFAQLPGDRQALQPSWSGPDLPFYVQPICMSMMMQGNHNADLTG</sequence>
<reference evidence="1" key="1">
    <citation type="submission" date="2021-09" db="EMBL/GenBank/DDBJ databases">
        <title>The genome of Mauremys mutica provides insights into the evolution of semi-aquatic lifestyle.</title>
        <authorList>
            <person name="Gong S."/>
            <person name="Gao Y."/>
        </authorList>
    </citation>
    <scope>NUCLEOTIDE SEQUENCE</scope>
    <source>
        <strain evidence="1">MM-2020</strain>
        <tissue evidence="1">Muscle</tissue>
    </source>
</reference>